<dbReference type="Gene3D" id="1.20.1050.10">
    <property type="match status" value="1"/>
</dbReference>
<comment type="caution">
    <text evidence="2">The sequence shown here is derived from an EMBL/GenBank/DDBJ whole genome shotgun (WGS) entry which is preliminary data.</text>
</comment>
<dbReference type="Pfam" id="PF13417">
    <property type="entry name" value="GST_N_3"/>
    <property type="match status" value="1"/>
</dbReference>
<dbReference type="InterPro" id="IPR036249">
    <property type="entry name" value="Thioredoxin-like_sf"/>
</dbReference>
<proteinExistence type="predicted"/>
<reference evidence="2" key="1">
    <citation type="submission" date="2016-06" db="EMBL/GenBank/DDBJ databases">
        <title>Draft Genome sequence of the fungus Inonotus baumii.</title>
        <authorList>
            <person name="Zhu H."/>
            <person name="Lin W."/>
        </authorList>
    </citation>
    <scope>NUCLEOTIDE SEQUENCE</scope>
    <source>
        <strain evidence="2">821</strain>
    </source>
</reference>
<accession>A0A9Q5I2D3</accession>
<dbReference type="InterPro" id="IPR004045">
    <property type="entry name" value="Glutathione_S-Trfase_N"/>
</dbReference>
<organism evidence="2 3">
    <name type="scientific">Sanghuangporus baumii</name>
    <name type="common">Phellinus baumii</name>
    <dbReference type="NCBI Taxonomy" id="108892"/>
    <lineage>
        <taxon>Eukaryota</taxon>
        <taxon>Fungi</taxon>
        <taxon>Dikarya</taxon>
        <taxon>Basidiomycota</taxon>
        <taxon>Agaricomycotina</taxon>
        <taxon>Agaricomycetes</taxon>
        <taxon>Hymenochaetales</taxon>
        <taxon>Hymenochaetaceae</taxon>
        <taxon>Sanghuangporus</taxon>
    </lineage>
</organism>
<feature type="domain" description="GST N-terminal" evidence="1">
    <location>
        <begin position="11"/>
        <end position="105"/>
    </location>
</feature>
<dbReference type="EMBL" id="LNZH02000140">
    <property type="protein sequence ID" value="OCB90185.1"/>
    <property type="molecule type" value="Genomic_DNA"/>
</dbReference>
<protein>
    <recommendedName>
        <fullName evidence="1">GST N-terminal domain-containing protein</fullName>
    </recommendedName>
</protein>
<dbReference type="OrthoDB" id="4951845at2759"/>
<sequence>MAHTKLIFYDIRTLVPGLPTSNNTWRVRLVLNYKNLPYETVWSEIPDIAATCIAAGIPPFETRADGSLRYTFPALVDLTNSEAPIRLTDSRKIIDYLETTYPSTDPKRALFPPGSRGFQALADSYFDRIIHPFPSPLVTFQMTQKQTERARPLFEKYAPPGKTLAETNLKGREREEAWSKLREELDKLAAWAEGDIFFSGDNLRYFDIHLLAGLTSMRLSIGDEEFGKGLGPSAGGRWVKLVKACADLIR</sequence>
<dbReference type="Gene3D" id="3.40.30.10">
    <property type="entry name" value="Glutaredoxin"/>
    <property type="match status" value="1"/>
</dbReference>
<dbReference type="Pfam" id="PF22041">
    <property type="entry name" value="GST_C_7"/>
    <property type="match status" value="1"/>
</dbReference>
<keyword evidence="3" id="KW-1185">Reference proteome</keyword>
<evidence type="ECO:0000313" key="2">
    <source>
        <dbReference type="EMBL" id="OCB90185.1"/>
    </source>
</evidence>
<name>A0A9Q5I2D3_SANBA</name>
<dbReference type="SUPFAM" id="SSF52833">
    <property type="entry name" value="Thioredoxin-like"/>
    <property type="match status" value="1"/>
</dbReference>
<evidence type="ECO:0000259" key="1">
    <source>
        <dbReference type="PROSITE" id="PS50404"/>
    </source>
</evidence>
<dbReference type="AlphaFoldDB" id="A0A9Q5I2D3"/>
<dbReference type="PROSITE" id="PS50404">
    <property type="entry name" value="GST_NTER"/>
    <property type="match status" value="1"/>
</dbReference>
<gene>
    <name evidence="2" type="ORF">A7U60_g2647</name>
</gene>
<dbReference type="InterPro" id="IPR054416">
    <property type="entry name" value="GST_UstS-like_C"/>
</dbReference>
<evidence type="ECO:0000313" key="3">
    <source>
        <dbReference type="Proteomes" id="UP000757232"/>
    </source>
</evidence>
<dbReference type="Proteomes" id="UP000757232">
    <property type="component" value="Unassembled WGS sequence"/>
</dbReference>